<evidence type="ECO:0000313" key="2">
    <source>
        <dbReference type="Proteomes" id="UP001430953"/>
    </source>
</evidence>
<gene>
    <name evidence="1" type="ORF">PUN28_019393</name>
</gene>
<accession>A0AAW2EGR8</accession>
<protein>
    <recommendedName>
        <fullName evidence="3">DUF4806 domain-containing protein</fullName>
    </recommendedName>
</protein>
<evidence type="ECO:0008006" key="3">
    <source>
        <dbReference type="Google" id="ProtNLM"/>
    </source>
</evidence>
<proteinExistence type="predicted"/>
<name>A0AAW2EGR8_9HYME</name>
<keyword evidence="2" id="KW-1185">Reference proteome</keyword>
<evidence type="ECO:0000313" key="1">
    <source>
        <dbReference type="EMBL" id="KAL0100972.1"/>
    </source>
</evidence>
<dbReference type="AlphaFoldDB" id="A0AAW2EGR8"/>
<sequence length="161" mass="18862">MNRKMDIIINMLSNGRANQNVLNMNNDYSLLPEFPLKNIKELNDFQHQLQRNVQIRKQFVSIQMYIFYFYLQKNKISIIGGTSYANKVQNIFKYILTDTLCLRLSWTGLKGTTAIKDTAIATIVTDYVTCVEQCTLDDVRKIIQEWLRHAGDRVKYQQNKS</sequence>
<reference evidence="1 2" key="1">
    <citation type="submission" date="2023-03" db="EMBL/GenBank/DDBJ databases">
        <title>High recombination rates correlate with genetic variation in Cardiocondyla obscurior ants.</title>
        <authorList>
            <person name="Errbii M."/>
        </authorList>
    </citation>
    <scope>NUCLEOTIDE SEQUENCE [LARGE SCALE GENOMIC DNA]</scope>
    <source>
        <strain evidence="1">Alpha-2009</strain>
        <tissue evidence="1">Whole body</tissue>
    </source>
</reference>
<comment type="caution">
    <text evidence="1">The sequence shown here is derived from an EMBL/GenBank/DDBJ whole genome shotgun (WGS) entry which is preliminary data.</text>
</comment>
<dbReference type="Proteomes" id="UP001430953">
    <property type="component" value="Unassembled WGS sequence"/>
</dbReference>
<organism evidence="1 2">
    <name type="scientific">Cardiocondyla obscurior</name>
    <dbReference type="NCBI Taxonomy" id="286306"/>
    <lineage>
        <taxon>Eukaryota</taxon>
        <taxon>Metazoa</taxon>
        <taxon>Ecdysozoa</taxon>
        <taxon>Arthropoda</taxon>
        <taxon>Hexapoda</taxon>
        <taxon>Insecta</taxon>
        <taxon>Pterygota</taxon>
        <taxon>Neoptera</taxon>
        <taxon>Endopterygota</taxon>
        <taxon>Hymenoptera</taxon>
        <taxon>Apocrita</taxon>
        <taxon>Aculeata</taxon>
        <taxon>Formicoidea</taxon>
        <taxon>Formicidae</taxon>
        <taxon>Myrmicinae</taxon>
        <taxon>Cardiocondyla</taxon>
    </lineage>
</organism>
<dbReference type="EMBL" id="JADYXP020000025">
    <property type="protein sequence ID" value="KAL0100972.1"/>
    <property type="molecule type" value="Genomic_DNA"/>
</dbReference>